<evidence type="ECO:0000313" key="2">
    <source>
        <dbReference type="EMBL" id="OIZ96119.1"/>
    </source>
</evidence>
<name>A0A1J8PFJ9_9COXI</name>
<dbReference type="AlphaFoldDB" id="A0A1J8PFJ9"/>
<reference evidence="2 3" key="1">
    <citation type="submission" date="2016-03" db="EMBL/GenBank/DDBJ databases">
        <title>Comparative genomics of Rickettsiella.</title>
        <authorList>
            <person name="Chandler C."/>
            <person name="Wang Y."/>
        </authorList>
    </citation>
    <scope>NUCLEOTIDE SEQUENCE [LARGE SCALE GENOMIC DNA]</scope>
    <source>
        <strain evidence="2 3">RCFS May 2013</strain>
    </source>
</reference>
<protein>
    <submittedName>
        <fullName evidence="2">Uncharacterized protein</fullName>
    </submittedName>
</protein>
<accession>A0A1J8PFJ9</accession>
<dbReference type="EMBL" id="LUKY01000027">
    <property type="protein sequence ID" value="OIZ96119.1"/>
    <property type="molecule type" value="Genomic_DNA"/>
</dbReference>
<proteinExistence type="predicted"/>
<keyword evidence="3" id="KW-1185">Reference proteome</keyword>
<sequence>MFRSMAIALFILLLLIIGGHIALTLFTGAVMISFSVWGFLVASVFFFSLSILLLFILTWAGALIIGAIAVIWTIVAIILFPILLPILLPLLIILFFVSYIRRKQNPKEF</sequence>
<dbReference type="STRING" id="1225476.A1D18_00700"/>
<dbReference type="RefSeq" id="WP_071661904.1">
    <property type="nucleotide sequence ID" value="NZ_LUKY01000027.1"/>
</dbReference>
<keyword evidence="1" id="KW-0472">Membrane</keyword>
<feature type="transmembrane region" description="Helical" evidence="1">
    <location>
        <begin position="62"/>
        <end position="80"/>
    </location>
</feature>
<evidence type="ECO:0000256" key="1">
    <source>
        <dbReference type="SAM" id="Phobius"/>
    </source>
</evidence>
<feature type="transmembrane region" description="Helical" evidence="1">
    <location>
        <begin position="86"/>
        <end position="102"/>
    </location>
</feature>
<evidence type="ECO:0000313" key="3">
    <source>
        <dbReference type="Proteomes" id="UP000183924"/>
    </source>
</evidence>
<comment type="caution">
    <text evidence="2">The sequence shown here is derived from an EMBL/GenBank/DDBJ whole genome shotgun (WGS) entry which is preliminary data.</text>
</comment>
<keyword evidence="1" id="KW-0812">Transmembrane</keyword>
<organism evidence="2 3">
    <name type="scientific">Candidatus Rickettsiella isopodorum</name>
    <dbReference type="NCBI Taxonomy" id="1225476"/>
    <lineage>
        <taxon>Bacteria</taxon>
        <taxon>Pseudomonadati</taxon>
        <taxon>Pseudomonadota</taxon>
        <taxon>Gammaproteobacteria</taxon>
        <taxon>Legionellales</taxon>
        <taxon>Coxiellaceae</taxon>
        <taxon>Rickettsiella</taxon>
    </lineage>
</organism>
<feature type="transmembrane region" description="Helical" evidence="1">
    <location>
        <begin position="34"/>
        <end position="55"/>
    </location>
</feature>
<keyword evidence="1" id="KW-1133">Transmembrane helix</keyword>
<gene>
    <name evidence="2" type="ORF">A1D18_00700</name>
</gene>
<dbReference type="Proteomes" id="UP000183924">
    <property type="component" value="Unassembled WGS sequence"/>
</dbReference>